<gene>
    <name evidence="2" type="ORF">A8135_13825</name>
</gene>
<dbReference type="Gene3D" id="3.90.550.10">
    <property type="entry name" value="Spore Coat Polysaccharide Biosynthesis Protein SpsA, Chain A"/>
    <property type="match status" value="1"/>
</dbReference>
<accession>A0ABX2XSH2</accession>
<protein>
    <recommendedName>
        <fullName evidence="1">NADP-dependent oxidoreductase domain-containing protein</fullName>
    </recommendedName>
</protein>
<dbReference type="SUPFAM" id="SSF51430">
    <property type="entry name" value="NAD(P)-linked oxidoreductase"/>
    <property type="match status" value="1"/>
</dbReference>
<feature type="domain" description="NADP-dependent oxidoreductase" evidence="1">
    <location>
        <begin position="244"/>
        <end position="530"/>
    </location>
</feature>
<keyword evidence="3" id="KW-1185">Reference proteome</keyword>
<evidence type="ECO:0000313" key="2">
    <source>
        <dbReference type="EMBL" id="OCH97568.1"/>
    </source>
</evidence>
<dbReference type="EMBL" id="LYOZ01000030">
    <property type="protein sequence ID" value="OCH97568.1"/>
    <property type="molecule type" value="Genomic_DNA"/>
</dbReference>
<sequence length="546" mass="62590">MDKCNIVVVIQSRLSSKRLPAKALLPIANIPSVVLCARRAQNTGFPVIVATSTHETDDSLAEILYKNGVYCFRGSLDDVLSRMTQAVSSYNDNDLIVRLTADNVFPDGKFINLLIKQFEKEQYDYLGTASPKDRLPYGMSAEVFKISALREANNEASTAFEREHVTPYIKRYFRCKQFVYKDAPVNWQSLRCTLDTFEDYTNLINVFKRVDNPVDILWEDLIRQLEYVNNAKVSLEKTKRSYKKLTFGAVQLGIDYGIANQNGLPDEEKALALIQKAIIAGVSNFDTARAYGLSEQRLGRALDNDIKKSISIISKLHPLDYLSKDANEKQVRFAVRASIYESCYQLKLSKIDTLLLHRWEHRFKWKGVVWDELLLLKKCGVIKQLGVSVNNPDEVIEALQDLEIKHIQCPVNILDWRWRQNAFLGALAGREDVLFFARSIYLQGLLTLQANKWPDFPEVDKVEINTMLDNLVLEFNRVNRKDLCIAYVQGLPWVDSLVLGMETETQLQENLELFDKLPLTLEQIEEINQILPTLPESFLNPARWKL</sequence>
<comment type="caution">
    <text evidence="2">The sequence shown here is derived from an EMBL/GenBank/DDBJ whole genome shotgun (WGS) entry which is preliminary data.</text>
</comment>
<reference evidence="2 3" key="1">
    <citation type="submission" date="2016-05" db="EMBL/GenBank/DDBJ databases">
        <authorList>
            <person name="Prochazka B."/>
            <person name="Indra A."/>
            <person name="Hasenberger P."/>
            <person name="Blaschitz M."/>
            <person name="Wagner L."/>
            <person name="Wewalka G."/>
            <person name="Sorschag S."/>
            <person name="Schmid D."/>
            <person name="Ruppitsch W."/>
        </authorList>
    </citation>
    <scope>NUCLEOTIDE SEQUENCE [LARGE SCALE GENOMIC DNA]</scope>
    <source>
        <strain evidence="2 3">974010_12</strain>
    </source>
</reference>
<organism evidence="2 3">
    <name type="scientific">Legionella jamestowniensis</name>
    <dbReference type="NCBI Taxonomy" id="455"/>
    <lineage>
        <taxon>Bacteria</taxon>
        <taxon>Pseudomonadati</taxon>
        <taxon>Pseudomonadota</taxon>
        <taxon>Gammaproteobacteria</taxon>
        <taxon>Legionellales</taxon>
        <taxon>Legionellaceae</taxon>
        <taxon>Legionella</taxon>
    </lineage>
</organism>
<dbReference type="InterPro" id="IPR023210">
    <property type="entry name" value="NADP_OxRdtase_dom"/>
</dbReference>
<dbReference type="PANTHER" id="PTHR43312">
    <property type="entry name" value="D-THREO-ALDOSE 1-DEHYDROGENASE"/>
    <property type="match status" value="1"/>
</dbReference>
<evidence type="ECO:0000313" key="3">
    <source>
        <dbReference type="Proteomes" id="UP000093336"/>
    </source>
</evidence>
<dbReference type="RefSeq" id="WP_065620956.1">
    <property type="nucleotide sequence ID" value="NZ_LYOZ01000030.1"/>
</dbReference>
<dbReference type="InterPro" id="IPR003329">
    <property type="entry name" value="Cytidylyl_trans"/>
</dbReference>
<dbReference type="Proteomes" id="UP000093336">
    <property type="component" value="Unassembled WGS sequence"/>
</dbReference>
<dbReference type="InterPro" id="IPR053135">
    <property type="entry name" value="AKR2_Oxidoreductase"/>
</dbReference>
<dbReference type="CDD" id="cd19097">
    <property type="entry name" value="AKR_unchar"/>
    <property type="match status" value="1"/>
</dbReference>
<dbReference type="Pfam" id="PF02348">
    <property type="entry name" value="CTP_transf_3"/>
    <property type="match status" value="1"/>
</dbReference>
<name>A0ABX2XSH2_9GAMM</name>
<dbReference type="Gene3D" id="3.20.20.100">
    <property type="entry name" value="NADP-dependent oxidoreductase domain"/>
    <property type="match status" value="1"/>
</dbReference>
<dbReference type="Pfam" id="PF00248">
    <property type="entry name" value="Aldo_ket_red"/>
    <property type="match status" value="1"/>
</dbReference>
<dbReference type="InterPro" id="IPR036812">
    <property type="entry name" value="NAD(P)_OxRdtase_dom_sf"/>
</dbReference>
<dbReference type="InterPro" id="IPR029044">
    <property type="entry name" value="Nucleotide-diphossugar_trans"/>
</dbReference>
<dbReference type="SUPFAM" id="SSF53448">
    <property type="entry name" value="Nucleotide-diphospho-sugar transferases"/>
    <property type="match status" value="1"/>
</dbReference>
<evidence type="ECO:0000259" key="1">
    <source>
        <dbReference type="Pfam" id="PF00248"/>
    </source>
</evidence>
<proteinExistence type="predicted"/>
<dbReference type="PANTHER" id="PTHR43312:SF1">
    <property type="entry name" value="NADP-DEPENDENT OXIDOREDUCTASE DOMAIN-CONTAINING PROTEIN"/>
    <property type="match status" value="1"/>
</dbReference>